<proteinExistence type="predicted"/>
<feature type="transmembrane region" description="Helical" evidence="2">
    <location>
        <begin position="51"/>
        <end position="72"/>
    </location>
</feature>
<dbReference type="Proteomes" id="UP000676325">
    <property type="component" value="Unassembled WGS sequence"/>
</dbReference>
<feature type="compositionally biased region" description="Low complexity" evidence="1">
    <location>
        <begin position="21"/>
        <end position="34"/>
    </location>
</feature>
<evidence type="ECO:0000313" key="4">
    <source>
        <dbReference type="Proteomes" id="UP000676325"/>
    </source>
</evidence>
<keyword evidence="2" id="KW-0812">Transmembrane</keyword>
<keyword evidence="4" id="KW-1185">Reference proteome</keyword>
<evidence type="ECO:0000313" key="3">
    <source>
        <dbReference type="EMBL" id="MBR7828762.1"/>
    </source>
</evidence>
<name>A0A941IKB6_9ACTN</name>
<keyword evidence="2" id="KW-0472">Membrane</keyword>
<comment type="caution">
    <text evidence="3">The sequence shown here is derived from an EMBL/GenBank/DDBJ whole genome shotgun (WGS) entry which is preliminary data.</text>
</comment>
<dbReference type="EMBL" id="JAGSOH010000065">
    <property type="protein sequence ID" value="MBR7828762.1"/>
    <property type="molecule type" value="Genomic_DNA"/>
</dbReference>
<dbReference type="RefSeq" id="WP_212519898.1">
    <property type="nucleotide sequence ID" value="NZ_JAGSOH010000065.1"/>
</dbReference>
<evidence type="ECO:0000256" key="1">
    <source>
        <dbReference type="SAM" id="MobiDB-lite"/>
    </source>
</evidence>
<accession>A0A941IKB6</accession>
<evidence type="ECO:0000256" key="2">
    <source>
        <dbReference type="SAM" id="Phobius"/>
    </source>
</evidence>
<reference evidence="3" key="1">
    <citation type="submission" date="2021-04" db="EMBL/GenBank/DDBJ databases">
        <title>Genome based classification of Actinospica acidithermotolerans sp. nov., an actinobacterium isolated from an Indonesian hot spring.</title>
        <authorList>
            <person name="Kusuma A.B."/>
            <person name="Putra K.E."/>
            <person name="Nafisah S."/>
            <person name="Loh J."/>
            <person name="Nouioui I."/>
            <person name="Goodfellow M."/>
        </authorList>
    </citation>
    <scope>NUCLEOTIDE SEQUENCE</scope>
    <source>
        <strain evidence="3">MGRD01-02</strain>
    </source>
</reference>
<feature type="region of interest" description="Disordered" evidence="1">
    <location>
        <begin position="334"/>
        <end position="375"/>
    </location>
</feature>
<protein>
    <submittedName>
        <fullName evidence="3">Conjugal transfer protein</fullName>
    </submittedName>
</protein>
<sequence length="375" mass="37183">MKRPLRRRDAAPSGYLPPHRATAQPAPASGPGAPERGFRQIARSRRQTQRAAAAALWTLVISGPLLGLAAFAEHSTPPRTAAAPAATADTTGAAGVAELYLQAFLAAGQGSEASVRVYYPAFPDQAQASGQRQAEAVAVVSSRTTSAGVVTVVLAAHVVAAQTGDTWADEGWHYYQIAMAAPAGGGYLALDLPAEIQAPASLASAPNSGYSDSDAPTSGTPLSAAVAQFLQAYLTGNGVVSRYTTSGSALTAITPTPYASVQLTGLATDATSSQDEATAVPAAGATRHVLATVTAVDALGHNYTLAYPLTLVSVAGQWEVASLAPAPALASAPAAGLASPGGQAGTPAATGSLTGSAASTAPVASASSFANGATP</sequence>
<feature type="region of interest" description="Disordered" evidence="1">
    <location>
        <begin position="1"/>
        <end position="36"/>
    </location>
</feature>
<organism evidence="3 4">
    <name type="scientific">Actinospica acidithermotolerans</name>
    <dbReference type="NCBI Taxonomy" id="2828514"/>
    <lineage>
        <taxon>Bacteria</taxon>
        <taxon>Bacillati</taxon>
        <taxon>Actinomycetota</taxon>
        <taxon>Actinomycetes</taxon>
        <taxon>Catenulisporales</taxon>
        <taxon>Actinospicaceae</taxon>
        <taxon>Actinospica</taxon>
    </lineage>
</organism>
<gene>
    <name evidence="3" type="ORF">KDK95_20810</name>
</gene>
<dbReference type="AlphaFoldDB" id="A0A941IKB6"/>
<keyword evidence="2" id="KW-1133">Transmembrane helix</keyword>